<dbReference type="InterPro" id="IPR013083">
    <property type="entry name" value="Znf_RING/FYVE/PHD"/>
</dbReference>
<dbReference type="EMBL" id="KI630443">
    <property type="protein sequence ID" value="EYU39683.1"/>
    <property type="molecule type" value="Genomic_DNA"/>
</dbReference>
<dbReference type="SMART" id="SM00184">
    <property type="entry name" value="RING"/>
    <property type="match status" value="1"/>
</dbReference>
<dbReference type="Gene3D" id="3.40.50.410">
    <property type="entry name" value="von Willebrand factor, type A domain"/>
    <property type="match status" value="1"/>
</dbReference>
<feature type="domain" description="RING-type" evidence="3">
    <location>
        <begin position="15"/>
        <end position="59"/>
    </location>
</feature>
<evidence type="ECO:0000256" key="1">
    <source>
        <dbReference type="PROSITE-ProRule" id="PRU00175"/>
    </source>
</evidence>
<sequence length="590" mass="64040">MVTYRYNFSVLQKICSICLGSINTSQGSFTATCHHSFHFICITNTFAIPNPFPICPLCQPLPNYNAPLPNAPPSVPPSAPQIPKLEPEPVQFSDDDPLLEPSSTTTTTTVGLEKVTINAVPERDVLAASESAPQFTVLIGLKAPPLPASSQRGAPVDLVTVLDVSGSMKGTKLDLVKRAVNFVIDELGPSDRLSIVSFSNQAWRIFRLTRMTEAGRASAKLAVNSLVVIGNTNIVEGLKKGARVLEERSYKNPVASIVFLSDGIDNCNHRPFFHLLPPSIYPANRLPHQQEIELFPVHAFGFGTDHDAVTMHAISDASGGTFSFIESYEMVQGAFASCIGGLLSVVTQGLRLSLRSGSNGVVMKSIPSGRYPSEIADQGSKGTIHVGDLYADEEKEFLINLSIPIRKTSLLDIVCSYIDVVSEKETVEIESVEIRRARKGSPSDTKVKLEVDRQRNRLHAAESIAEAQKMAESGDVNGARDLLAKGRTDILGSSSAQAGDDMCVWLEEDMKETERRMGSAEQYNKEGRAYALAGMSSHGAQRATTKGKKVAGAERRYSPYSTKSMALMVVKAEQLSDDEAEPIIKKEPEN</sequence>
<gene>
    <name evidence="5" type="ORF">MIMGU_mgv1a025020mg</name>
</gene>
<dbReference type="InterPro" id="IPR036465">
    <property type="entry name" value="vWFA_dom_sf"/>
</dbReference>
<evidence type="ECO:0000259" key="3">
    <source>
        <dbReference type="PROSITE" id="PS50089"/>
    </source>
</evidence>
<dbReference type="Pfam" id="PF17123">
    <property type="entry name" value="zf-RING_11"/>
    <property type="match status" value="1"/>
</dbReference>
<dbReference type="PROSITE" id="PS50089">
    <property type="entry name" value="ZF_RING_2"/>
    <property type="match status" value="1"/>
</dbReference>
<dbReference type="InterPro" id="IPR001841">
    <property type="entry name" value="Znf_RING"/>
</dbReference>
<keyword evidence="1" id="KW-0863">Zinc-finger</keyword>
<accession>A0A022RIV7</accession>
<dbReference type="SUPFAM" id="SSF57850">
    <property type="entry name" value="RING/U-box"/>
    <property type="match status" value="1"/>
</dbReference>
<feature type="region of interest" description="Disordered" evidence="2">
    <location>
        <begin position="535"/>
        <end position="555"/>
    </location>
</feature>
<dbReference type="eggNOG" id="ENOG502QUK3">
    <property type="taxonomic scope" value="Eukaryota"/>
</dbReference>
<dbReference type="GO" id="GO:0008270">
    <property type="term" value="F:zinc ion binding"/>
    <property type="evidence" value="ECO:0007669"/>
    <property type="project" value="UniProtKB-KW"/>
</dbReference>
<proteinExistence type="predicted"/>
<reference evidence="5 6" key="1">
    <citation type="journal article" date="2013" name="Proc. Natl. Acad. Sci. U.S.A.">
        <title>Fine-scale variation in meiotic recombination in Mimulus inferred from population shotgun sequencing.</title>
        <authorList>
            <person name="Hellsten U."/>
            <person name="Wright K.M."/>
            <person name="Jenkins J."/>
            <person name="Shu S."/>
            <person name="Yuan Y."/>
            <person name="Wessler S.R."/>
            <person name="Schmutz J."/>
            <person name="Willis J.H."/>
            <person name="Rokhsar D.S."/>
        </authorList>
    </citation>
    <scope>NUCLEOTIDE SEQUENCE [LARGE SCALE GENOMIC DNA]</scope>
    <source>
        <strain evidence="6">cv. DUN x IM62</strain>
    </source>
</reference>
<dbReference type="Proteomes" id="UP000030748">
    <property type="component" value="Unassembled WGS sequence"/>
</dbReference>
<evidence type="ECO:0008006" key="7">
    <source>
        <dbReference type="Google" id="ProtNLM"/>
    </source>
</evidence>
<feature type="domain" description="VWFA" evidence="4">
    <location>
        <begin position="157"/>
        <end position="346"/>
    </location>
</feature>
<protein>
    <recommendedName>
        <fullName evidence="7">RING-type domain-containing protein</fullName>
    </recommendedName>
</protein>
<evidence type="ECO:0000259" key="4">
    <source>
        <dbReference type="PROSITE" id="PS50234"/>
    </source>
</evidence>
<organism evidence="5 6">
    <name type="scientific">Erythranthe guttata</name>
    <name type="common">Yellow monkey flower</name>
    <name type="synonym">Mimulus guttatus</name>
    <dbReference type="NCBI Taxonomy" id="4155"/>
    <lineage>
        <taxon>Eukaryota</taxon>
        <taxon>Viridiplantae</taxon>
        <taxon>Streptophyta</taxon>
        <taxon>Embryophyta</taxon>
        <taxon>Tracheophyta</taxon>
        <taxon>Spermatophyta</taxon>
        <taxon>Magnoliopsida</taxon>
        <taxon>eudicotyledons</taxon>
        <taxon>Gunneridae</taxon>
        <taxon>Pentapetalae</taxon>
        <taxon>asterids</taxon>
        <taxon>lamiids</taxon>
        <taxon>Lamiales</taxon>
        <taxon>Phrymaceae</taxon>
        <taxon>Erythranthe</taxon>
    </lineage>
</organism>
<dbReference type="InterPro" id="IPR051266">
    <property type="entry name" value="CLCR"/>
</dbReference>
<keyword evidence="6" id="KW-1185">Reference proteome</keyword>
<dbReference type="PROSITE" id="PS50234">
    <property type="entry name" value="VWFA"/>
    <property type="match status" value="1"/>
</dbReference>
<dbReference type="CDD" id="cd01466">
    <property type="entry name" value="vWA_C3HC4_type"/>
    <property type="match status" value="1"/>
</dbReference>
<dbReference type="Gene3D" id="3.30.40.10">
    <property type="entry name" value="Zinc/RING finger domain, C3HC4 (zinc finger)"/>
    <property type="match status" value="1"/>
</dbReference>
<dbReference type="PANTHER" id="PTHR10579:SF146">
    <property type="entry name" value="RING-TYPE DOMAIN-CONTAINING PROTEIN"/>
    <property type="match status" value="1"/>
</dbReference>
<name>A0A022RIV7_ERYGU</name>
<dbReference type="STRING" id="4155.A0A022RIV7"/>
<dbReference type="AlphaFoldDB" id="A0A022RIV7"/>
<dbReference type="Pfam" id="PF14624">
    <property type="entry name" value="Vwaint"/>
    <property type="match status" value="1"/>
</dbReference>
<evidence type="ECO:0000313" key="5">
    <source>
        <dbReference type="EMBL" id="EYU39683.1"/>
    </source>
</evidence>
<dbReference type="InterPro" id="IPR032838">
    <property type="entry name" value="Vwaint_dom"/>
</dbReference>
<keyword evidence="1" id="KW-0862">Zinc</keyword>
<dbReference type="SMART" id="SM00327">
    <property type="entry name" value="VWA"/>
    <property type="match status" value="1"/>
</dbReference>
<evidence type="ECO:0000313" key="6">
    <source>
        <dbReference type="Proteomes" id="UP000030748"/>
    </source>
</evidence>
<dbReference type="Pfam" id="PF00092">
    <property type="entry name" value="VWA"/>
    <property type="match status" value="1"/>
</dbReference>
<dbReference type="InterPro" id="IPR002035">
    <property type="entry name" value="VWF_A"/>
</dbReference>
<evidence type="ECO:0000256" key="2">
    <source>
        <dbReference type="SAM" id="MobiDB-lite"/>
    </source>
</evidence>
<dbReference type="SUPFAM" id="SSF53300">
    <property type="entry name" value="vWA-like"/>
    <property type="match status" value="1"/>
</dbReference>
<keyword evidence="1" id="KW-0479">Metal-binding</keyword>
<dbReference type="PANTHER" id="PTHR10579">
    <property type="entry name" value="CALCIUM-ACTIVATED CHLORIDE CHANNEL REGULATOR"/>
    <property type="match status" value="1"/>
</dbReference>